<sequence>MPMSTCHGSVVTPLAVLNRLPGWLGTLVISPDGSVLQSAGELVNNKELAQHFAAIANRVGRLISVEGERKTQQFKRLTVHFQHSIYIMTCVGDTIYVVKRLPDDQNIPYTDTYQQLHNNNSTNNANNNPVDSHQTAAAINVTNTNGNNLVTIDNHAPPFFDARISENY</sequence>
<evidence type="ECO:0000256" key="2">
    <source>
        <dbReference type="ARBA" id="ARBA00010627"/>
    </source>
</evidence>
<evidence type="ECO:0000256" key="4">
    <source>
        <dbReference type="ARBA" id="ARBA00032690"/>
    </source>
</evidence>
<dbReference type="GO" id="GO:0005085">
    <property type="term" value="F:guanyl-nucleotide exchange factor activity"/>
    <property type="evidence" value="ECO:0007669"/>
    <property type="project" value="TreeGrafter"/>
</dbReference>
<dbReference type="EMBL" id="SKCS01000189">
    <property type="protein sequence ID" value="TNN13477.1"/>
    <property type="molecule type" value="Genomic_DNA"/>
</dbReference>
<keyword evidence="6" id="KW-1185">Reference proteome</keyword>
<name>A0A4Z2DAM9_SCHJA</name>
<dbReference type="OrthoDB" id="275011at2759"/>
<dbReference type="PANTHER" id="PTHR33967:SF1">
    <property type="entry name" value="RAGULATOR COMPLEX PROTEIN LAMTOR4"/>
    <property type="match status" value="1"/>
</dbReference>
<dbReference type="STRING" id="6182.A0A4Z2DAM9"/>
<dbReference type="Proteomes" id="UP000311919">
    <property type="component" value="Unassembled WGS sequence"/>
</dbReference>
<dbReference type="EMBL" id="SKCS01000189">
    <property type="protein sequence ID" value="TNN13478.1"/>
    <property type="molecule type" value="Genomic_DNA"/>
</dbReference>
<dbReference type="GO" id="GO:0032008">
    <property type="term" value="P:positive regulation of TOR signaling"/>
    <property type="evidence" value="ECO:0007669"/>
    <property type="project" value="InterPro"/>
</dbReference>
<dbReference type="PANTHER" id="PTHR33967">
    <property type="entry name" value="RAGULATOR COMPLEX PROTEIN LAMTOR4"/>
    <property type="match status" value="1"/>
</dbReference>
<organism evidence="5 6">
    <name type="scientific">Schistosoma japonicum</name>
    <name type="common">Blood fluke</name>
    <dbReference type="NCBI Taxonomy" id="6182"/>
    <lineage>
        <taxon>Eukaryota</taxon>
        <taxon>Metazoa</taxon>
        <taxon>Spiralia</taxon>
        <taxon>Lophotrochozoa</taxon>
        <taxon>Platyhelminthes</taxon>
        <taxon>Trematoda</taxon>
        <taxon>Digenea</taxon>
        <taxon>Strigeidida</taxon>
        <taxon>Schistosomatoidea</taxon>
        <taxon>Schistosomatidae</taxon>
        <taxon>Schistosoma</taxon>
    </lineage>
</organism>
<dbReference type="GO" id="GO:0005764">
    <property type="term" value="C:lysosome"/>
    <property type="evidence" value="ECO:0007669"/>
    <property type="project" value="UniProtKB-SubCell"/>
</dbReference>
<gene>
    <name evidence="5" type="ORF">EWB00_002856</name>
</gene>
<dbReference type="InterPro" id="IPR034601">
    <property type="entry name" value="LAMTOR4"/>
</dbReference>
<accession>A0A4Z2DAM9</accession>
<dbReference type="AlphaFoldDB" id="A0A4Z2DAM9"/>
<dbReference type="EMBL" id="SKCS01000189">
    <property type="protein sequence ID" value="TNN13479.1"/>
    <property type="molecule type" value="Genomic_DNA"/>
</dbReference>
<proteinExistence type="inferred from homology"/>
<comment type="subcellular location">
    <subcellularLocation>
        <location evidence="1">Lysosome</location>
    </subcellularLocation>
</comment>
<reference evidence="5 6" key="1">
    <citation type="submission" date="2019-03" db="EMBL/GenBank/DDBJ databases">
        <title>An improved genome assembly of the fluke Schistosoma japonicum.</title>
        <authorList>
            <person name="Hu W."/>
            <person name="Luo F."/>
            <person name="Yin M."/>
            <person name="Mo X."/>
            <person name="Sun C."/>
            <person name="Wu Q."/>
            <person name="Zhu B."/>
            <person name="Xiang M."/>
            <person name="Wang J."/>
            <person name="Wang Y."/>
            <person name="Zhang T."/>
            <person name="Xu B."/>
            <person name="Zheng H."/>
            <person name="Feng Z."/>
        </authorList>
    </citation>
    <scope>NUCLEOTIDE SEQUENCE [LARGE SCALE GENOMIC DNA]</scope>
    <source>
        <strain evidence="5">HuSjv2</strain>
        <tissue evidence="5">Worms</tissue>
    </source>
</reference>
<evidence type="ECO:0000256" key="3">
    <source>
        <dbReference type="ARBA" id="ARBA00023228"/>
    </source>
</evidence>
<dbReference type="EMBL" id="SKCS01000189">
    <property type="protein sequence ID" value="TNN13480.1"/>
    <property type="molecule type" value="Genomic_DNA"/>
</dbReference>
<keyword evidence="3" id="KW-0458">Lysosome</keyword>
<comment type="similarity">
    <text evidence="2">Belongs to the LAMTOR4 family.</text>
</comment>
<dbReference type="GO" id="GO:0071986">
    <property type="term" value="C:Ragulator complex"/>
    <property type="evidence" value="ECO:0007669"/>
    <property type="project" value="InterPro"/>
</dbReference>
<evidence type="ECO:0000256" key="1">
    <source>
        <dbReference type="ARBA" id="ARBA00004371"/>
    </source>
</evidence>
<protein>
    <recommendedName>
        <fullName evidence="4">Late endosomal/lysosomal adaptor and MAPK and MTOR activator 4</fullName>
    </recommendedName>
</protein>
<comment type="caution">
    <text evidence="5">The sequence shown here is derived from an EMBL/GenBank/DDBJ whole genome shotgun (WGS) entry which is preliminary data.</text>
</comment>
<dbReference type="SUPFAM" id="SSF103196">
    <property type="entry name" value="Roadblock/LC7 domain"/>
    <property type="match status" value="1"/>
</dbReference>
<evidence type="ECO:0000313" key="5">
    <source>
        <dbReference type="EMBL" id="TNN13479.1"/>
    </source>
</evidence>
<evidence type="ECO:0000313" key="6">
    <source>
        <dbReference type="Proteomes" id="UP000311919"/>
    </source>
</evidence>
<dbReference type="GO" id="GO:0071230">
    <property type="term" value="P:cellular response to amino acid stimulus"/>
    <property type="evidence" value="ECO:0007669"/>
    <property type="project" value="InterPro"/>
</dbReference>